<evidence type="ECO:0000256" key="6">
    <source>
        <dbReference type="ARBA" id="ARBA00023136"/>
    </source>
</evidence>
<evidence type="ECO:0000256" key="7">
    <source>
        <dbReference type="ARBA" id="ARBA00034247"/>
    </source>
</evidence>
<gene>
    <name evidence="9" type="ORF">FJU31_08460</name>
</gene>
<evidence type="ECO:0000259" key="8">
    <source>
        <dbReference type="PROSITE" id="PS50887"/>
    </source>
</evidence>
<dbReference type="Gene3D" id="3.30.70.270">
    <property type="match status" value="1"/>
</dbReference>
<dbReference type="InterPro" id="IPR000160">
    <property type="entry name" value="GGDEF_dom"/>
</dbReference>
<keyword evidence="6" id="KW-0472">Membrane</keyword>
<evidence type="ECO:0000256" key="2">
    <source>
        <dbReference type="ARBA" id="ARBA00012528"/>
    </source>
</evidence>
<dbReference type="PROSITE" id="PS50887">
    <property type="entry name" value="GGDEF"/>
    <property type="match status" value="1"/>
</dbReference>
<dbReference type="PANTHER" id="PTHR45138:SF9">
    <property type="entry name" value="DIGUANYLATE CYCLASE DGCM-RELATED"/>
    <property type="match status" value="1"/>
</dbReference>
<dbReference type="SMART" id="SM00267">
    <property type="entry name" value="GGDEF"/>
    <property type="match status" value="1"/>
</dbReference>
<keyword evidence="5" id="KW-1133">Transmembrane helix</keyword>
<dbReference type="SUPFAM" id="SSF103190">
    <property type="entry name" value="Sensory domain-like"/>
    <property type="match status" value="2"/>
</dbReference>
<dbReference type="InterPro" id="IPR050469">
    <property type="entry name" value="Diguanylate_Cyclase"/>
</dbReference>
<dbReference type="InterPro" id="IPR043128">
    <property type="entry name" value="Rev_trsase/Diguanyl_cyclase"/>
</dbReference>
<dbReference type="PANTHER" id="PTHR45138">
    <property type="entry name" value="REGULATORY COMPONENTS OF SENSORY TRANSDUCTION SYSTEM"/>
    <property type="match status" value="1"/>
</dbReference>
<dbReference type="CDD" id="cd18774">
    <property type="entry name" value="PDC2_HK_sensor"/>
    <property type="match status" value="1"/>
</dbReference>
<dbReference type="EC" id="2.7.7.65" evidence="2"/>
<dbReference type="InterPro" id="IPR029151">
    <property type="entry name" value="Sensor-like_sf"/>
</dbReference>
<dbReference type="SUPFAM" id="SSF55073">
    <property type="entry name" value="Nucleotide cyclase"/>
    <property type="match status" value="1"/>
</dbReference>
<dbReference type="EMBL" id="VYKI01000008">
    <property type="protein sequence ID" value="KAA8999622.1"/>
    <property type="molecule type" value="Genomic_DNA"/>
</dbReference>
<dbReference type="Gene3D" id="3.30.450.20">
    <property type="entry name" value="PAS domain"/>
    <property type="match status" value="2"/>
</dbReference>
<protein>
    <recommendedName>
        <fullName evidence="2">diguanylate cyclase</fullName>
        <ecNumber evidence="2">2.7.7.65</ecNumber>
    </recommendedName>
</protein>
<dbReference type="CDD" id="cd18773">
    <property type="entry name" value="PDC1_HK_sensor"/>
    <property type="match status" value="1"/>
</dbReference>
<accession>A0ABQ6T1R2</accession>
<evidence type="ECO:0000313" key="10">
    <source>
        <dbReference type="Proteomes" id="UP000326367"/>
    </source>
</evidence>
<evidence type="ECO:0000256" key="5">
    <source>
        <dbReference type="ARBA" id="ARBA00022989"/>
    </source>
</evidence>
<dbReference type="Pfam" id="PF00990">
    <property type="entry name" value="GGDEF"/>
    <property type="match status" value="1"/>
</dbReference>
<evidence type="ECO:0000313" key="9">
    <source>
        <dbReference type="EMBL" id="KAA8999622.1"/>
    </source>
</evidence>
<dbReference type="NCBIfam" id="TIGR00254">
    <property type="entry name" value="GGDEF"/>
    <property type="match status" value="1"/>
</dbReference>
<name>A0ABQ6T1R2_9GAMM</name>
<reference evidence="9 10" key="1">
    <citation type="journal article" date="2020" name="Antonie Van Leeuwenhoek">
        <title>Stenotrophomonas cyclobalanopsidis sp. nov., isolated from the leaf spot disease of Cyclobalanopsis patelliformis.</title>
        <authorList>
            <person name="Bian D.R."/>
            <person name="Xue H."/>
            <person name="Piao C.G."/>
            <person name="Li Y."/>
        </authorList>
    </citation>
    <scope>NUCLEOTIDE SEQUENCE [LARGE SCALE GENOMIC DNA]</scope>
    <source>
        <strain evidence="9 10">TPQG1-4</strain>
    </source>
</reference>
<sequence>MLGNTLWASYQVQRQQLIERSLEANRVYAHSLAQSTQHFVLNAQQQLAVGAERLSRRLDQPAAHDDEVERIKLQTDAFNSVISVNAQGVVVGTSPALPELHGKALTSAANRKALQQRLPMVSDPFIAHTGNLVVTLSHPVFDADGDYAGYITASIHLRDPNVLHSLLGTHPYEDGSYLYVVSRDGTVLYHPEPDRVGQPATRNAAFDALSQGRAGAVHSHNSRGMHMLAGFAPVPAAGWGIVAQRPIEAATAPMGSLFVTVLRNAAPLGLLSLVLIWLCSRRIAAPLQQLARHAQEGDVGAAISRVKAVNSWYFEAAQLKQAVLVSFRNLSDRIGKLDLAALTDPLTQLLNRRGLERALSALTASGVPFGVITLDVDHFKDVNDRHGHDAGDQVIAGVAQSMRTNARPQDVLCRLGGEEFLVLLPEVTADTALQVAERLRAAIEAQAFPKVGHITISAGVSHYPETETDPDLAIRQADKALYRAKHGGRNRAVLYRSRNHRPAAPS</sequence>
<evidence type="ECO:0000256" key="3">
    <source>
        <dbReference type="ARBA" id="ARBA00022475"/>
    </source>
</evidence>
<evidence type="ECO:0000256" key="1">
    <source>
        <dbReference type="ARBA" id="ARBA00004651"/>
    </source>
</evidence>
<keyword evidence="4" id="KW-0812">Transmembrane</keyword>
<keyword evidence="3" id="KW-1003">Cell membrane</keyword>
<dbReference type="Pfam" id="PF02743">
    <property type="entry name" value="dCache_1"/>
    <property type="match status" value="1"/>
</dbReference>
<comment type="caution">
    <text evidence="9">The sequence shown here is derived from an EMBL/GenBank/DDBJ whole genome shotgun (WGS) entry which is preliminary data.</text>
</comment>
<comment type="subcellular location">
    <subcellularLocation>
        <location evidence="1">Cell membrane</location>
        <topology evidence="1">Multi-pass membrane protein</topology>
    </subcellularLocation>
</comment>
<organism evidence="9 10">
    <name type="scientific">Stenotrophomonas cyclobalanopsidis</name>
    <dbReference type="NCBI Taxonomy" id="2771362"/>
    <lineage>
        <taxon>Bacteria</taxon>
        <taxon>Pseudomonadati</taxon>
        <taxon>Pseudomonadota</taxon>
        <taxon>Gammaproteobacteria</taxon>
        <taxon>Lysobacterales</taxon>
        <taxon>Lysobacteraceae</taxon>
        <taxon>Stenotrophomonas</taxon>
    </lineage>
</organism>
<dbReference type="CDD" id="cd01949">
    <property type="entry name" value="GGDEF"/>
    <property type="match status" value="1"/>
</dbReference>
<feature type="domain" description="GGDEF" evidence="8">
    <location>
        <begin position="367"/>
        <end position="497"/>
    </location>
</feature>
<proteinExistence type="predicted"/>
<keyword evidence="10" id="KW-1185">Reference proteome</keyword>
<comment type="catalytic activity">
    <reaction evidence="7">
        <text>2 GTP = 3',3'-c-di-GMP + 2 diphosphate</text>
        <dbReference type="Rhea" id="RHEA:24898"/>
        <dbReference type="ChEBI" id="CHEBI:33019"/>
        <dbReference type="ChEBI" id="CHEBI:37565"/>
        <dbReference type="ChEBI" id="CHEBI:58805"/>
        <dbReference type="EC" id="2.7.7.65"/>
    </reaction>
</comment>
<dbReference type="InterPro" id="IPR033479">
    <property type="entry name" value="dCache_1"/>
</dbReference>
<dbReference type="Proteomes" id="UP000326367">
    <property type="component" value="Unassembled WGS sequence"/>
</dbReference>
<dbReference type="InterPro" id="IPR029787">
    <property type="entry name" value="Nucleotide_cyclase"/>
</dbReference>
<evidence type="ECO:0000256" key="4">
    <source>
        <dbReference type="ARBA" id="ARBA00022692"/>
    </source>
</evidence>